<organism evidence="4 5">
    <name type="scientific">Pedobacter lithocola</name>
    <dbReference type="NCBI Taxonomy" id="1908239"/>
    <lineage>
        <taxon>Bacteria</taxon>
        <taxon>Pseudomonadati</taxon>
        <taxon>Bacteroidota</taxon>
        <taxon>Sphingobacteriia</taxon>
        <taxon>Sphingobacteriales</taxon>
        <taxon>Sphingobacteriaceae</taxon>
        <taxon>Pedobacter</taxon>
    </lineage>
</organism>
<dbReference type="InterPro" id="IPR032508">
    <property type="entry name" value="FecR_C"/>
</dbReference>
<protein>
    <submittedName>
        <fullName evidence="4">FecR family protein</fullName>
    </submittedName>
</protein>
<evidence type="ECO:0000313" key="5">
    <source>
        <dbReference type="Proteomes" id="UP001595789"/>
    </source>
</evidence>
<evidence type="ECO:0000259" key="2">
    <source>
        <dbReference type="Pfam" id="PF04773"/>
    </source>
</evidence>
<dbReference type="Gene3D" id="3.55.50.30">
    <property type="match status" value="1"/>
</dbReference>
<keyword evidence="1" id="KW-0812">Transmembrane</keyword>
<evidence type="ECO:0000259" key="3">
    <source>
        <dbReference type="Pfam" id="PF16344"/>
    </source>
</evidence>
<keyword evidence="1" id="KW-1133">Transmembrane helix</keyword>
<dbReference type="Pfam" id="PF16344">
    <property type="entry name" value="FecR_C"/>
    <property type="match status" value="1"/>
</dbReference>
<dbReference type="PIRSF" id="PIRSF018266">
    <property type="entry name" value="FecR"/>
    <property type="match status" value="1"/>
</dbReference>
<dbReference type="Pfam" id="PF04773">
    <property type="entry name" value="FecR"/>
    <property type="match status" value="1"/>
</dbReference>
<comment type="caution">
    <text evidence="4">The sequence shown here is derived from an EMBL/GenBank/DDBJ whole genome shotgun (WGS) entry which is preliminary data.</text>
</comment>
<gene>
    <name evidence="4" type="ORF">ACFOWA_08675</name>
</gene>
<evidence type="ECO:0000256" key="1">
    <source>
        <dbReference type="SAM" id="Phobius"/>
    </source>
</evidence>
<dbReference type="RefSeq" id="WP_378984058.1">
    <property type="nucleotide sequence ID" value="NZ_JBHSBW010000007.1"/>
</dbReference>
<evidence type="ECO:0000313" key="4">
    <source>
        <dbReference type="EMBL" id="MFC4211251.1"/>
    </source>
</evidence>
<dbReference type="Proteomes" id="UP001595789">
    <property type="component" value="Unassembled WGS sequence"/>
</dbReference>
<feature type="domain" description="Protein FecR C-terminal" evidence="3">
    <location>
        <begin position="311"/>
        <end position="380"/>
    </location>
</feature>
<dbReference type="Gene3D" id="2.60.120.1440">
    <property type="match status" value="1"/>
</dbReference>
<dbReference type="EMBL" id="JBHSBW010000007">
    <property type="protein sequence ID" value="MFC4211251.1"/>
    <property type="molecule type" value="Genomic_DNA"/>
</dbReference>
<dbReference type="InterPro" id="IPR012373">
    <property type="entry name" value="Ferrdict_sens_TM"/>
</dbReference>
<accession>A0ABV8PAB3</accession>
<dbReference type="PANTHER" id="PTHR30273:SF2">
    <property type="entry name" value="PROTEIN FECR"/>
    <property type="match status" value="1"/>
</dbReference>
<keyword evidence="1" id="KW-0472">Membrane</keyword>
<sequence>MKTEQAKELLQRYLNENVSPKEQHLVDAFVEEQLLSHTWEASEDERKIFAQKVKSRLHTQMHHQKNQDATLLVKKPKFIKLWYFSAAAMIAVLFVAGLYFFNTRNQSTSERYANDVLPGKNQAILTLSNGQKIDLNNSNNGELAKLNGISIKKAADGLLVFSVLNAEPNRKINFNTIETPLGGQYQINLPDGTKVWLNSGTKLTFPDRFTDAKRKVELSGEAYFEVAKDKNHPFLVSSNAQQVEVLGTHFNVNSYSNEPFVKTTLLEGSVKVFNSISEKTIVPGEQITWRNNYFDVEQIDPSIAIDWKNGEFRFKDEGLESILRKLSRWYQVEFVVEKGVDKLPAFSGSVSRFDQISVVLKMLEETGDIKFYIKGKNIIVKP</sequence>
<feature type="domain" description="FecR protein" evidence="2">
    <location>
        <begin position="176"/>
        <end position="271"/>
    </location>
</feature>
<reference evidence="5" key="1">
    <citation type="journal article" date="2019" name="Int. J. Syst. Evol. Microbiol.">
        <title>The Global Catalogue of Microorganisms (GCM) 10K type strain sequencing project: providing services to taxonomists for standard genome sequencing and annotation.</title>
        <authorList>
            <consortium name="The Broad Institute Genomics Platform"/>
            <consortium name="The Broad Institute Genome Sequencing Center for Infectious Disease"/>
            <person name="Wu L."/>
            <person name="Ma J."/>
        </authorList>
    </citation>
    <scope>NUCLEOTIDE SEQUENCE [LARGE SCALE GENOMIC DNA]</scope>
    <source>
        <strain evidence="5">CCM 8691</strain>
    </source>
</reference>
<proteinExistence type="predicted"/>
<dbReference type="PANTHER" id="PTHR30273">
    <property type="entry name" value="PERIPLASMIC SIGNAL SENSOR AND SIGMA FACTOR ACTIVATOR FECR-RELATED"/>
    <property type="match status" value="1"/>
</dbReference>
<name>A0ABV8PAB3_9SPHI</name>
<feature type="transmembrane region" description="Helical" evidence="1">
    <location>
        <begin position="81"/>
        <end position="101"/>
    </location>
</feature>
<dbReference type="InterPro" id="IPR006860">
    <property type="entry name" value="FecR"/>
</dbReference>
<keyword evidence="5" id="KW-1185">Reference proteome</keyword>